<feature type="chain" id="PRO_5042035663" description="DUF4185 domain-containing protein" evidence="1">
    <location>
        <begin position="19"/>
        <end position="368"/>
    </location>
</feature>
<reference evidence="2" key="1">
    <citation type="submission" date="2023-07" db="EMBL/GenBank/DDBJ databases">
        <title>Black Yeasts Isolated from many extreme environments.</title>
        <authorList>
            <person name="Coleine C."/>
            <person name="Stajich J.E."/>
            <person name="Selbmann L."/>
        </authorList>
    </citation>
    <scope>NUCLEOTIDE SEQUENCE</scope>
    <source>
        <strain evidence="2">CCFEE 5485</strain>
    </source>
</reference>
<feature type="signal peptide" evidence="1">
    <location>
        <begin position="1"/>
        <end position="18"/>
    </location>
</feature>
<keyword evidence="1" id="KW-0732">Signal</keyword>
<sequence length="368" mass="39091">MSLSTSITLASFYISCHAFPSALSQRSTTPTLASAEVIGTVSDPTWNRDSCTSIGVFGRELWTCRDSQSSSAFLSSSASWTDFNSSALPAIDSDGVLNMYGDNSDSVAYFPVQADECGPSPAGGCADGTRYAIWQNSRPMIAGSGSSSSAALYSWITRSHIASDLSNLDPTPATSLYRSDYAMGLASSQLPPVTLDSIPYGTYGWVQDSGHSYLYAQMSNNAIALARVPTAAVEDVSQYRYYTSTGWTNTPPIDGASEAVVPNAGTGGQGTFYYSQYFGAYVWIGIGAIGCNANFYVTTAPAPEGPWSTPALFYAGENGSNECGAYSQQAHPELTNNDGQGNYIYVTYTKVDGANVGYRTPLIKITWA</sequence>
<dbReference type="EMBL" id="JAUTXT010000008">
    <property type="protein sequence ID" value="KAK3676916.1"/>
    <property type="molecule type" value="Genomic_DNA"/>
</dbReference>
<comment type="caution">
    <text evidence="2">The sequence shown here is derived from an EMBL/GenBank/DDBJ whole genome shotgun (WGS) entry which is preliminary data.</text>
</comment>
<proteinExistence type="predicted"/>
<accession>A0AAE0WRW4</accession>
<gene>
    <name evidence="2" type="ORF">LTR78_003120</name>
</gene>
<protein>
    <recommendedName>
        <fullName evidence="4">DUF4185 domain-containing protein</fullName>
    </recommendedName>
</protein>
<name>A0AAE0WRW4_9PEZI</name>
<organism evidence="2 3">
    <name type="scientific">Recurvomyces mirabilis</name>
    <dbReference type="NCBI Taxonomy" id="574656"/>
    <lineage>
        <taxon>Eukaryota</taxon>
        <taxon>Fungi</taxon>
        <taxon>Dikarya</taxon>
        <taxon>Ascomycota</taxon>
        <taxon>Pezizomycotina</taxon>
        <taxon>Dothideomycetes</taxon>
        <taxon>Dothideomycetidae</taxon>
        <taxon>Mycosphaerellales</taxon>
        <taxon>Teratosphaeriaceae</taxon>
        <taxon>Recurvomyces</taxon>
    </lineage>
</organism>
<dbReference type="AlphaFoldDB" id="A0AAE0WRW4"/>
<evidence type="ECO:0000256" key="1">
    <source>
        <dbReference type="SAM" id="SignalP"/>
    </source>
</evidence>
<evidence type="ECO:0000313" key="2">
    <source>
        <dbReference type="EMBL" id="KAK3676916.1"/>
    </source>
</evidence>
<evidence type="ECO:0000313" key="3">
    <source>
        <dbReference type="Proteomes" id="UP001274830"/>
    </source>
</evidence>
<dbReference type="Proteomes" id="UP001274830">
    <property type="component" value="Unassembled WGS sequence"/>
</dbReference>
<keyword evidence="3" id="KW-1185">Reference proteome</keyword>
<evidence type="ECO:0008006" key="4">
    <source>
        <dbReference type="Google" id="ProtNLM"/>
    </source>
</evidence>